<reference evidence="5 6" key="1">
    <citation type="journal article" date="2017" name="Syst. Appl. Microbiol.">
        <title>Lebetimonas natsushimae sp. nov., a novel strictly anaerobic, moderately thermophilic chemoautotroph isolated from a deep-sea hydrothermal vent polychaete nest in the Mid-Okinawa Trough.</title>
        <authorList>
            <person name="Nagata R."/>
            <person name="Takaki Y."/>
            <person name="Tame A."/>
            <person name="Nunoura T."/>
            <person name="Muto H."/>
            <person name="Mino S."/>
            <person name="Sawayama S."/>
            <person name="Takai K."/>
            <person name="Nakagawa S."/>
        </authorList>
    </citation>
    <scope>NUCLEOTIDE SEQUENCE [LARGE SCALE GENOMIC DNA]</scope>
    <source>
        <strain evidence="5 6">HS1857</strain>
    </source>
</reference>
<dbReference type="GO" id="GO:0051301">
    <property type="term" value="P:cell division"/>
    <property type="evidence" value="ECO:0007669"/>
    <property type="project" value="UniProtKB-KW"/>
</dbReference>
<sequence length="576" mass="65999">MKNNKIPIVYIVFFLAFLTIFGAFLFLSVYKPKEYFNPYIKKLESALRGDIVTKNFTLVKSDRIYAVYLDPDYIAHTKRNLFIDLFSIYTGINRKTIAQKLHTHQRTLLAIVDKKTKQQLIYLRRILDKYRVFLSVNGIRRGYDIESVILKNINGNLVFSPLFRRFYPYKDIFEPYLGSYSKEKERGNNGIEEYYDNILRPGRNGVIKGFRDVGGHIIYDKNAYVKYPQNGKTLKLNINLVLQKRIEKLLDKAKSKFQADEVIAAVMDSKSGKILALASSNRFDPNHITQKDIPNMKISAVRELFEPGSVMKPITFAILLENNKVNPYEVLNAYNGKWKPEWRKTPIRDDEARQWISAEDGIVYSSNIVLSQLALRLSAKEQFYGYRKFGLDKISGIDLPYELKGRLQPLKLYNYPVYKSTSAYGYGIVVNFVELLKAYNVFNNNGIMVTPKIADIKTDSKQIIKPVTANEMLRILRKVVLKGTAKGAFIDDIFTAGKTGTAHVSIKGSYQKIYNSSFFGFANANGKKFTIGVTFFHIKAPFPNYFASQSAVPLFKNIVIIMKDEKMFGGKDEGNN</sequence>
<keyword evidence="3" id="KW-0812">Transmembrane</keyword>
<dbReference type="Pfam" id="PF00905">
    <property type="entry name" value="Transpeptidase"/>
    <property type="match status" value="1"/>
</dbReference>
<evidence type="ECO:0000256" key="2">
    <source>
        <dbReference type="ARBA" id="ARBA00023136"/>
    </source>
</evidence>
<dbReference type="RefSeq" id="WP_096257990.1">
    <property type="nucleotide sequence ID" value="NZ_BDME01000001.1"/>
</dbReference>
<accession>A0A292YBC4</accession>
<feature type="domain" description="Penicillin-binding protein transpeptidase" evidence="4">
    <location>
        <begin position="263"/>
        <end position="558"/>
    </location>
</feature>
<dbReference type="InterPro" id="IPR012338">
    <property type="entry name" value="Beta-lactam/transpept-like"/>
</dbReference>
<keyword evidence="2 3" id="KW-0472">Membrane</keyword>
<proteinExistence type="predicted"/>
<dbReference type="SUPFAM" id="SSF56519">
    <property type="entry name" value="Penicillin binding protein dimerisation domain"/>
    <property type="match status" value="1"/>
</dbReference>
<protein>
    <submittedName>
        <fullName evidence="5">Cell division protein FtsI</fullName>
    </submittedName>
</protein>
<keyword evidence="5" id="KW-0131">Cell cycle</keyword>
<dbReference type="EMBL" id="BDME01000001">
    <property type="protein sequence ID" value="GAX86823.1"/>
    <property type="molecule type" value="Genomic_DNA"/>
</dbReference>
<dbReference type="GO" id="GO:0071555">
    <property type="term" value="P:cell wall organization"/>
    <property type="evidence" value="ECO:0007669"/>
    <property type="project" value="TreeGrafter"/>
</dbReference>
<name>A0A292YBC4_9BACT</name>
<dbReference type="Gene3D" id="3.90.1310.10">
    <property type="entry name" value="Penicillin-binding protein 2a (Domain 2)"/>
    <property type="match status" value="1"/>
</dbReference>
<dbReference type="InterPro" id="IPR036138">
    <property type="entry name" value="PBP_dimer_sf"/>
</dbReference>
<evidence type="ECO:0000313" key="6">
    <source>
        <dbReference type="Proteomes" id="UP000217944"/>
    </source>
</evidence>
<dbReference type="InterPro" id="IPR001460">
    <property type="entry name" value="PCN-bd_Tpept"/>
</dbReference>
<comment type="subcellular location">
    <subcellularLocation>
        <location evidence="1">Membrane</location>
    </subcellularLocation>
</comment>
<dbReference type="InterPro" id="IPR050515">
    <property type="entry name" value="Beta-lactam/transpept"/>
</dbReference>
<dbReference type="Gene3D" id="3.30.450.330">
    <property type="match status" value="1"/>
</dbReference>
<gene>
    <name evidence="5" type="ORF">LNAT_P0118</name>
</gene>
<evidence type="ECO:0000313" key="5">
    <source>
        <dbReference type="EMBL" id="GAX86823.1"/>
    </source>
</evidence>
<evidence type="ECO:0000259" key="4">
    <source>
        <dbReference type="Pfam" id="PF00905"/>
    </source>
</evidence>
<evidence type="ECO:0000256" key="3">
    <source>
        <dbReference type="SAM" id="Phobius"/>
    </source>
</evidence>
<comment type="caution">
    <text evidence="5">The sequence shown here is derived from an EMBL/GenBank/DDBJ whole genome shotgun (WGS) entry which is preliminary data.</text>
</comment>
<dbReference type="SUPFAM" id="SSF56601">
    <property type="entry name" value="beta-lactamase/transpeptidase-like"/>
    <property type="match status" value="1"/>
</dbReference>
<dbReference type="GO" id="GO:0005886">
    <property type="term" value="C:plasma membrane"/>
    <property type="evidence" value="ECO:0007669"/>
    <property type="project" value="TreeGrafter"/>
</dbReference>
<dbReference type="Gene3D" id="3.40.710.10">
    <property type="entry name" value="DD-peptidase/beta-lactamase superfamily"/>
    <property type="match status" value="1"/>
</dbReference>
<organism evidence="5 6">
    <name type="scientific">Lebetimonas natsushimae</name>
    <dbReference type="NCBI Taxonomy" id="1936991"/>
    <lineage>
        <taxon>Bacteria</taxon>
        <taxon>Pseudomonadati</taxon>
        <taxon>Campylobacterota</taxon>
        <taxon>Epsilonproteobacteria</taxon>
        <taxon>Nautiliales</taxon>
        <taxon>Nautiliaceae</taxon>
        <taxon>Lebetimonas</taxon>
    </lineage>
</organism>
<feature type="transmembrane region" description="Helical" evidence="3">
    <location>
        <begin position="7"/>
        <end position="30"/>
    </location>
</feature>
<dbReference type="GO" id="GO:0008658">
    <property type="term" value="F:penicillin binding"/>
    <property type="evidence" value="ECO:0007669"/>
    <property type="project" value="InterPro"/>
</dbReference>
<dbReference type="PANTHER" id="PTHR30627:SF1">
    <property type="entry name" value="PEPTIDOGLYCAN D,D-TRANSPEPTIDASE FTSI"/>
    <property type="match status" value="1"/>
</dbReference>
<keyword evidence="5" id="KW-0132">Cell division</keyword>
<dbReference type="PANTHER" id="PTHR30627">
    <property type="entry name" value="PEPTIDOGLYCAN D,D-TRANSPEPTIDASE"/>
    <property type="match status" value="1"/>
</dbReference>
<dbReference type="AlphaFoldDB" id="A0A292YBC4"/>
<keyword evidence="3" id="KW-1133">Transmembrane helix</keyword>
<keyword evidence="6" id="KW-1185">Reference proteome</keyword>
<evidence type="ECO:0000256" key="1">
    <source>
        <dbReference type="ARBA" id="ARBA00004370"/>
    </source>
</evidence>
<dbReference type="OrthoDB" id="9789078at2"/>
<dbReference type="Proteomes" id="UP000217944">
    <property type="component" value="Unassembled WGS sequence"/>
</dbReference>